<organism evidence="9 10">
    <name type="scientific">Sphingobacterium suaedae</name>
    <dbReference type="NCBI Taxonomy" id="1686402"/>
    <lineage>
        <taxon>Bacteria</taxon>
        <taxon>Pseudomonadati</taxon>
        <taxon>Bacteroidota</taxon>
        <taxon>Sphingobacteriia</taxon>
        <taxon>Sphingobacteriales</taxon>
        <taxon>Sphingobacteriaceae</taxon>
        <taxon>Sphingobacterium</taxon>
    </lineage>
</organism>
<comment type="catalytic activity">
    <reaction evidence="6">
        <text>L-valine + 2-oxoglutarate = 3-methyl-2-oxobutanoate + L-glutamate</text>
        <dbReference type="Rhea" id="RHEA:24813"/>
        <dbReference type="ChEBI" id="CHEBI:11851"/>
        <dbReference type="ChEBI" id="CHEBI:16810"/>
        <dbReference type="ChEBI" id="CHEBI:29985"/>
        <dbReference type="ChEBI" id="CHEBI:57762"/>
        <dbReference type="EC" id="2.6.1.42"/>
    </reaction>
</comment>
<accession>A0ABW5KHK4</accession>
<dbReference type="CDD" id="cd00449">
    <property type="entry name" value="PLPDE_IV"/>
    <property type="match status" value="1"/>
</dbReference>
<comment type="catalytic activity">
    <reaction evidence="8">
        <text>L-leucine + 2-oxoglutarate = 4-methyl-2-oxopentanoate + L-glutamate</text>
        <dbReference type="Rhea" id="RHEA:18321"/>
        <dbReference type="ChEBI" id="CHEBI:16810"/>
        <dbReference type="ChEBI" id="CHEBI:17865"/>
        <dbReference type="ChEBI" id="CHEBI:29985"/>
        <dbReference type="ChEBI" id="CHEBI:57427"/>
        <dbReference type="EC" id="2.6.1.42"/>
    </reaction>
</comment>
<comment type="pathway">
    <text evidence="3">Amino-acid biosynthesis; L-leucine biosynthesis; L-leucine from 3-methyl-2-oxobutanoate: step 4/4.</text>
</comment>
<comment type="catalytic activity">
    <reaction evidence="7">
        <text>L-isoleucine + 2-oxoglutarate = (S)-3-methyl-2-oxopentanoate + L-glutamate</text>
        <dbReference type="Rhea" id="RHEA:24801"/>
        <dbReference type="ChEBI" id="CHEBI:16810"/>
        <dbReference type="ChEBI" id="CHEBI:29985"/>
        <dbReference type="ChEBI" id="CHEBI:35146"/>
        <dbReference type="ChEBI" id="CHEBI:58045"/>
        <dbReference type="EC" id="2.6.1.42"/>
    </reaction>
</comment>
<dbReference type="InterPro" id="IPR043132">
    <property type="entry name" value="BCAT-like_C"/>
</dbReference>
<name>A0ABW5KHK4_9SPHI</name>
<reference evidence="10" key="1">
    <citation type="journal article" date="2019" name="Int. J. Syst. Evol. Microbiol.">
        <title>The Global Catalogue of Microorganisms (GCM) 10K type strain sequencing project: providing services to taxonomists for standard genome sequencing and annotation.</title>
        <authorList>
            <consortium name="The Broad Institute Genomics Platform"/>
            <consortium name="The Broad Institute Genome Sequencing Center for Infectious Disease"/>
            <person name="Wu L."/>
            <person name="Ma J."/>
        </authorList>
    </citation>
    <scope>NUCLEOTIDE SEQUENCE [LARGE SCALE GENOMIC DNA]</scope>
    <source>
        <strain evidence="10">KCTC 42662</strain>
    </source>
</reference>
<comment type="pathway">
    <text evidence="2">Amino-acid biosynthesis; L-valine biosynthesis; L-valine from pyruvate: step 4/4.</text>
</comment>
<dbReference type="SUPFAM" id="SSF56752">
    <property type="entry name" value="D-aminoacid aminotransferase-like PLP-dependent enzymes"/>
    <property type="match status" value="1"/>
</dbReference>
<dbReference type="PANTHER" id="PTHR42743">
    <property type="entry name" value="AMINO-ACID AMINOTRANSFERASE"/>
    <property type="match status" value="1"/>
</dbReference>
<comment type="similarity">
    <text evidence="4">Belongs to the class-IV pyridoxal-phosphate-dependent aminotransferase family.</text>
</comment>
<evidence type="ECO:0000256" key="7">
    <source>
        <dbReference type="ARBA" id="ARBA00048798"/>
    </source>
</evidence>
<evidence type="ECO:0000256" key="5">
    <source>
        <dbReference type="ARBA" id="ARBA00013053"/>
    </source>
</evidence>
<dbReference type="InterPro" id="IPR036038">
    <property type="entry name" value="Aminotransferase-like"/>
</dbReference>
<dbReference type="Gene3D" id="3.20.10.10">
    <property type="entry name" value="D-amino Acid Aminotransferase, subunit A, domain 2"/>
    <property type="match status" value="1"/>
</dbReference>
<sequence>MQPPLQAIINGRLLYENEAALSIHDLSIVRGYGIFDYFKTVNHDPVFWEDNLDRFYHSACLMDLPVPYTRDELKSQIRLLMGANNIADSGIKLLLTGGISPDGYSIARPNLVITQHPLKRHLEKERAGIKLITYDYHRPFGTVKSIDYVMGIHALKKAKAVGAEDVVYAQHGVLSECPRANIFFIDQNGTLLTPQDEVLPGITRKYVLEVARGHMNVETRAVTLGDMYDAQEAFITSTTKNITPVLRIDNVEYGKEPGPVTRLLQRLLEPLVYTGPHGSANSYNP</sequence>
<dbReference type="InterPro" id="IPR043131">
    <property type="entry name" value="BCAT-like_N"/>
</dbReference>
<evidence type="ECO:0000256" key="2">
    <source>
        <dbReference type="ARBA" id="ARBA00004931"/>
    </source>
</evidence>
<dbReference type="InterPro" id="IPR050571">
    <property type="entry name" value="Class-IV_PLP-Dep_Aminotrnsfr"/>
</dbReference>
<evidence type="ECO:0000256" key="8">
    <source>
        <dbReference type="ARBA" id="ARBA00049229"/>
    </source>
</evidence>
<evidence type="ECO:0000256" key="4">
    <source>
        <dbReference type="ARBA" id="ARBA00009320"/>
    </source>
</evidence>
<protein>
    <recommendedName>
        <fullName evidence="5">branched-chain-amino-acid transaminase</fullName>
        <ecNumber evidence="5">2.6.1.42</ecNumber>
    </recommendedName>
</protein>
<keyword evidence="10" id="KW-1185">Reference proteome</keyword>
<dbReference type="GO" id="GO:0008483">
    <property type="term" value="F:transaminase activity"/>
    <property type="evidence" value="ECO:0007669"/>
    <property type="project" value="UniProtKB-KW"/>
</dbReference>
<comment type="pathway">
    <text evidence="1">Amino-acid biosynthesis; L-isoleucine biosynthesis; L-isoleucine from 2-oxobutanoate: step 4/4.</text>
</comment>
<proteinExistence type="inferred from homology"/>
<dbReference type="PANTHER" id="PTHR42743:SF11">
    <property type="entry name" value="AMINODEOXYCHORISMATE LYASE"/>
    <property type="match status" value="1"/>
</dbReference>
<dbReference type="Proteomes" id="UP001597545">
    <property type="component" value="Unassembled WGS sequence"/>
</dbReference>
<dbReference type="EMBL" id="JBHULR010000004">
    <property type="protein sequence ID" value="MFD2548326.1"/>
    <property type="molecule type" value="Genomic_DNA"/>
</dbReference>
<dbReference type="Gene3D" id="3.30.470.10">
    <property type="match status" value="1"/>
</dbReference>
<evidence type="ECO:0000313" key="10">
    <source>
        <dbReference type="Proteomes" id="UP001597545"/>
    </source>
</evidence>
<dbReference type="RefSeq" id="WP_380903973.1">
    <property type="nucleotide sequence ID" value="NZ_JBHUEG010000001.1"/>
</dbReference>
<evidence type="ECO:0000256" key="3">
    <source>
        <dbReference type="ARBA" id="ARBA00005072"/>
    </source>
</evidence>
<keyword evidence="9" id="KW-0032">Aminotransferase</keyword>
<evidence type="ECO:0000256" key="6">
    <source>
        <dbReference type="ARBA" id="ARBA00048212"/>
    </source>
</evidence>
<keyword evidence="9" id="KW-0808">Transferase</keyword>
<evidence type="ECO:0000313" key="9">
    <source>
        <dbReference type="EMBL" id="MFD2548326.1"/>
    </source>
</evidence>
<dbReference type="EC" id="2.6.1.42" evidence="5"/>
<evidence type="ECO:0000256" key="1">
    <source>
        <dbReference type="ARBA" id="ARBA00004824"/>
    </source>
</evidence>
<dbReference type="InterPro" id="IPR001544">
    <property type="entry name" value="Aminotrans_IV"/>
</dbReference>
<gene>
    <name evidence="9" type="ORF">ACFSR5_11800</name>
</gene>
<comment type="caution">
    <text evidence="9">The sequence shown here is derived from an EMBL/GenBank/DDBJ whole genome shotgun (WGS) entry which is preliminary data.</text>
</comment>
<dbReference type="Pfam" id="PF01063">
    <property type="entry name" value="Aminotran_4"/>
    <property type="match status" value="1"/>
</dbReference>